<dbReference type="Proteomes" id="UP000701801">
    <property type="component" value="Unassembled WGS sequence"/>
</dbReference>
<evidence type="ECO:0000313" key="1">
    <source>
        <dbReference type="EMBL" id="CAG8975460.1"/>
    </source>
</evidence>
<organism evidence="1 2">
    <name type="scientific">Hymenoscyphus albidus</name>
    <dbReference type="NCBI Taxonomy" id="595503"/>
    <lineage>
        <taxon>Eukaryota</taxon>
        <taxon>Fungi</taxon>
        <taxon>Dikarya</taxon>
        <taxon>Ascomycota</taxon>
        <taxon>Pezizomycotina</taxon>
        <taxon>Leotiomycetes</taxon>
        <taxon>Helotiales</taxon>
        <taxon>Helotiaceae</taxon>
        <taxon>Hymenoscyphus</taxon>
    </lineage>
</organism>
<reference evidence="1" key="1">
    <citation type="submission" date="2021-07" db="EMBL/GenBank/DDBJ databases">
        <authorList>
            <person name="Durling M."/>
        </authorList>
    </citation>
    <scope>NUCLEOTIDE SEQUENCE</scope>
</reference>
<dbReference type="EMBL" id="CAJVRM010000139">
    <property type="protein sequence ID" value="CAG8975460.1"/>
    <property type="molecule type" value="Genomic_DNA"/>
</dbReference>
<comment type="caution">
    <text evidence="1">The sequence shown here is derived from an EMBL/GenBank/DDBJ whole genome shotgun (WGS) entry which is preliminary data.</text>
</comment>
<evidence type="ECO:0000313" key="2">
    <source>
        <dbReference type="Proteomes" id="UP000701801"/>
    </source>
</evidence>
<accession>A0A9N9LLU0</accession>
<gene>
    <name evidence="1" type="ORF">HYALB_00004775</name>
</gene>
<protein>
    <submittedName>
        <fullName evidence="1">Uncharacterized protein</fullName>
    </submittedName>
</protein>
<sequence>MLQIEESIAKHRFCEQEILDALEHFERNLEVHGTLEGDGKGAEAGFYKETKESIEGLAEELGPGREKDAIDMLKKELEREEGMEELLGGYTQGVVLAYLEWKKGEEERI</sequence>
<name>A0A9N9LLU0_9HELO</name>
<keyword evidence="2" id="KW-1185">Reference proteome</keyword>
<dbReference type="AlphaFoldDB" id="A0A9N9LLU0"/>
<proteinExistence type="predicted"/>